<proteinExistence type="inferred from homology"/>
<feature type="active site" description="Cysteine sulfenic acid (-SOH) intermediate; for peroxidase activity" evidence="13">
    <location>
        <position position="45"/>
    </location>
</feature>
<evidence type="ECO:0000256" key="13">
    <source>
        <dbReference type="PIRSR" id="PIRSR000239-1"/>
    </source>
</evidence>
<evidence type="ECO:0000256" key="5">
    <source>
        <dbReference type="ARBA" id="ARBA00022862"/>
    </source>
</evidence>
<evidence type="ECO:0000256" key="10">
    <source>
        <dbReference type="ARBA" id="ARBA00038489"/>
    </source>
</evidence>
<evidence type="ECO:0000256" key="12">
    <source>
        <dbReference type="ARBA" id="ARBA00049091"/>
    </source>
</evidence>
<evidence type="ECO:0000313" key="15">
    <source>
        <dbReference type="EMBL" id="BAB79973.1"/>
    </source>
</evidence>
<dbReference type="InterPro" id="IPR013766">
    <property type="entry name" value="Thioredoxin_domain"/>
</dbReference>
<keyword evidence="7" id="KW-1015">Disulfide bond</keyword>
<dbReference type="PROSITE" id="PS51352">
    <property type="entry name" value="THIOREDOXIN_2"/>
    <property type="match status" value="1"/>
</dbReference>
<evidence type="ECO:0000256" key="7">
    <source>
        <dbReference type="ARBA" id="ARBA00023157"/>
    </source>
</evidence>
<keyword evidence="8" id="KW-0676">Redox-active center</keyword>
<dbReference type="RefSeq" id="WP_011009712.1">
    <property type="nucleotide sequence ID" value="NC_003366.1"/>
</dbReference>
<gene>
    <name evidence="15" type="ordered locus">CPE0267</name>
</gene>
<comment type="catalytic activity">
    <reaction evidence="12">
        <text>a hydroperoxide + [thioredoxin]-dithiol = an alcohol + [thioredoxin]-disulfide + H2O</text>
        <dbReference type="Rhea" id="RHEA:62620"/>
        <dbReference type="Rhea" id="RHEA-COMP:10698"/>
        <dbReference type="Rhea" id="RHEA-COMP:10700"/>
        <dbReference type="ChEBI" id="CHEBI:15377"/>
        <dbReference type="ChEBI" id="CHEBI:29950"/>
        <dbReference type="ChEBI" id="CHEBI:30879"/>
        <dbReference type="ChEBI" id="CHEBI:35924"/>
        <dbReference type="ChEBI" id="CHEBI:50058"/>
        <dbReference type="EC" id="1.11.1.24"/>
    </reaction>
</comment>
<dbReference type="KEGG" id="cpe:CPE0267"/>
<dbReference type="CDD" id="cd03017">
    <property type="entry name" value="PRX_BCP"/>
    <property type="match status" value="1"/>
</dbReference>
<dbReference type="InterPro" id="IPR036249">
    <property type="entry name" value="Thioredoxin-like_sf"/>
</dbReference>
<dbReference type="Gene3D" id="3.40.30.10">
    <property type="entry name" value="Glutaredoxin"/>
    <property type="match status" value="1"/>
</dbReference>
<dbReference type="SUPFAM" id="SSF52833">
    <property type="entry name" value="Thioredoxin-like"/>
    <property type="match status" value="1"/>
</dbReference>
<accession>Q8XNR5</accession>
<dbReference type="PIRSF" id="PIRSF000239">
    <property type="entry name" value="AHPC"/>
    <property type="match status" value="1"/>
</dbReference>
<evidence type="ECO:0000256" key="9">
    <source>
        <dbReference type="ARBA" id="ARBA00032824"/>
    </source>
</evidence>
<evidence type="ECO:0000256" key="2">
    <source>
        <dbReference type="ARBA" id="ARBA00011245"/>
    </source>
</evidence>
<dbReference type="InterPro" id="IPR050924">
    <property type="entry name" value="Peroxiredoxin_BCP/PrxQ"/>
</dbReference>
<dbReference type="InterPro" id="IPR024706">
    <property type="entry name" value="Peroxiredoxin_AhpC-typ"/>
</dbReference>
<sequence>MSIEINKLAPDFKLMGSDGKEHSLSDYKGKNIVLYFYPKDNTAGCTTEACDFRDNIQNFHDLNAIILGVSRDSLASHDKFITKLSLPFVLLSDPDETVCKLYDVIKEKNMCGKKYMGVERSTFLINKEGILIEEFRKVRVKGHIEKVLDKLKEIN</sequence>
<dbReference type="InterPro" id="IPR000866">
    <property type="entry name" value="AhpC/TSA"/>
</dbReference>
<comment type="subunit">
    <text evidence="2">Monomer.</text>
</comment>
<protein>
    <recommendedName>
        <fullName evidence="3">thioredoxin-dependent peroxiredoxin</fullName>
        <ecNumber evidence="3">1.11.1.24</ecNumber>
    </recommendedName>
    <alternativeName>
        <fullName evidence="11">Bacterioferritin comigratory protein</fullName>
    </alternativeName>
    <alternativeName>
        <fullName evidence="9">Thioredoxin peroxidase</fullName>
    </alternativeName>
</protein>
<dbReference type="FunFam" id="3.40.30.10:FF:000007">
    <property type="entry name" value="Thioredoxin-dependent thiol peroxidase"/>
    <property type="match status" value="1"/>
</dbReference>
<dbReference type="GO" id="GO:0005737">
    <property type="term" value="C:cytoplasm"/>
    <property type="evidence" value="ECO:0007669"/>
    <property type="project" value="TreeGrafter"/>
</dbReference>
<dbReference type="GO" id="GO:0034599">
    <property type="term" value="P:cellular response to oxidative stress"/>
    <property type="evidence" value="ECO:0007669"/>
    <property type="project" value="TreeGrafter"/>
</dbReference>
<dbReference type="PANTHER" id="PTHR42801:SF4">
    <property type="entry name" value="AHPC_TSA FAMILY PROTEIN"/>
    <property type="match status" value="1"/>
</dbReference>
<evidence type="ECO:0000259" key="14">
    <source>
        <dbReference type="PROSITE" id="PS51352"/>
    </source>
</evidence>
<evidence type="ECO:0000256" key="11">
    <source>
        <dbReference type="ARBA" id="ARBA00041373"/>
    </source>
</evidence>
<reference evidence="15 16" key="1">
    <citation type="journal article" date="2002" name="Proc. Natl. Acad. Sci. U.S.A.">
        <title>Complete genome sequence of Clostridium perfringens, an anaerobic flesh-eater.</title>
        <authorList>
            <person name="Shimizu T."/>
            <person name="Ohtani K."/>
            <person name="Hirakawa H."/>
            <person name="Ohshima K."/>
            <person name="Yamashita A."/>
            <person name="Shiba T."/>
            <person name="Ogasawara N."/>
            <person name="Hattori M."/>
            <person name="Kuhara S."/>
            <person name="Hayashi H."/>
        </authorList>
    </citation>
    <scope>NUCLEOTIDE SEQUENCE [LARGE SCALE GENOMIC DNA]</scope>
    <source>
        <strain evidence="16">13 / Type A</strain>
    </source>
</reference>
<feature type="domain" description="Thioredoxin" evidence="14">
    <location>
        <begin position="3"/>
        <end position="155"/>
    </location>
</feature>
<dbReference type="Pfam" id="PF00578">
    <property type="entry name" value="AhpC-TSA"/>
    <property type="match status" value="1"/>
</dbReference>
<comment type="similarity">
    <text evidence="10">Belongs to the peroxiredoxin family. BCP/PrxQ subfamily.</text>
</comment>
<dbReference type="HOGENOM" id="CLU_042529_14_1_9"/>
<evidence type="ECO:0000256" key="1">
    <source>
        <dbReference type="ARBA" id="ARBA00003330"/>
    </source>
</evidence>
<evidence type="ECO:0000256" key="8">
    <source>
        <dbReference type="ARBA" id="ARBA00023284"/>
    </source>
</evidence>
<keyword evidence="5" id="KW-0049">Antioxidant</keyword>
<evidence type="ECO:0000256" key="3">
    <source>
        <dbReference type="ARBA" id="ARBA00013017"/>
    </source>
</evidence>
<dbReference type="STRING" id="195102.gene:10489522"/>
<evidence type="ECO:0000256" key="4">
    <source>
        <dbReference type="ARBA" id="ARBA00022559"/>
    </source>
</evidence>
<dbReference type="AlphaFoldDB" id="Q8XNR5"/>
<dbReference type="Proteomes" id="UP000000818">
    <property type="component" value="Chromosome"/>
</dbReference>
<dbReference type="PANTHER" id="PTHR42801">
    <property type="entry name" value="THIOREDOXIN-DEPENDENT PEROXIDE REDUCTASE"/>
    <property type="match status" value="1"/>
</dbReference>
<evidence type="ECO:0000313" key="16">
    <source>
        <dbReference type="Proteomes" id="UP000000818"/>
    </source>
</evidence>
<evidence type="ECO:0000256" key="6">
    <source>
        <dbReference type="ARBA" id="ARBA00023002"/>
    </source>
</evidence>
<name>Q8XNR5_CLOPE</name>
<keyword evidence="4" id="KW-0575">Peroxidase</keyword>
<keyword evidence="6" id="KW-0560">Oxidoreductase</keyword>
<dbReference type="EC" id="1.11.1.24" evidence="3"/>
<comment type="function">
    <text evidence="1">Thiol-specific peroxidase that catalyzes the reduction of hydrogen peroxide and organic hydroperoxides to water and alcohols, respectively. Plays a role in cell protection against oxidative stress by detoxifying peroxides and as sensor of hydrogen peroxide-mediated signaling events.</text>
</comment>
<organism evidence="15 16">
    <name type="scientific">Clostridium perfringens (strain 13 / Type A)</name>
    <dbReference type="NCBI Taxonomy" id="195102"/>
    <lineage>
        <taxon>Bacteria</taxon>
        <taxon>Bacillati</taxon>
        <taxon>Bacillota</taxon>
        <taxon>Clostridia</taxon>
        <taxon>Eubacteriales</taxon>
        <taxon>Clostridiaceae</taxon>
        <taxon>Clostridium</taxon>
    </lineage>
</organism>
<dbReference type="GO" id="GO:0008379">
    <property type="term" value="F:thioredoxin peroxidase activity"/>
    <property type="evidence" value="ECO:0007669"/>
    <property type="project" value="TreeGrafter"/>
</dbReference>
<dbReference type="GO" id="GO:0045454">
    <property type="term" value="P:cell redox homeostasis"/>
    <property type="evidence" value="ECO:0007669"/>
    <property type="project" value="TreeGrafter"/>
</dbReference>
<dbReference type="EMBL" id="BA000016">
    <property type="protein sequence ID" value="BAB79973.1"/>
    <property type="molecule type" value="Genomic_DNA"/>
</dbReference>